<keyword evidence="3" id="KW-1185">Reference proteome</keyword>
<evidence type="ECO:0000313" key="3">
    <source>
        <dbReference type="Proteomes" id="UP000292347"/>
    </source>
</evidence>
<keyword evidence="1" id="KW-0472">Membrane</keyword>
<keyword evidence="1" id="KW-1133">Transmembrane helix</keyword>
<gene>
    <name evidence="2" type="ORF">EO081_04100</name>
</gene>
<evidence type="ECO:0000313" key="2">
    <source>
        <dbReference type="EMBL" id="RXZ34850.1"/>
    </source>
</evidence>
<comment type="caution">
    <text evidence="2">The sequence shown here is derived from an EMBL/GenBank/DDBJ whole genome shotgun (WGS) entry which is preliminary data.</text>
</comment>
<keyword evidence="1" id="KW-0812">Transmembrane</keyword>
<dbReference type="OrthoDB" id="9923561at2"/>
<feature type="transmembrane region" description="Helical" evidence="1">
    <location>
        <begin position="66"/>
        <end position="84"/>
    </location>
</feature>
<sequence length="92" mass="10078">MNPNDTTPLILDLRDRMARIETKLDGHNEAHITIDRRLDKLEATQEAQAILVAENRSAIETGKARVATVGAIAGGLMAVLTFLGDHFWNILG</sequence>
<dbReference type="Proteomes" id="UP000292347">
    <property type="component" value="Unassembled WGS sequence"/>
</dbReference>
<dbReference type="RefSeq" id="WP_129340632.1">
    <property type="nucleotide sequence ID" value="NZ_JACIDD010000001.1"/>
</dbReference>
<name>A0A4Q2IZP0_9SPHN</name>
<organism evidence="2 3">
    <name type="scientific">Sphingomonas desiccabilis</name>
    <dbReference type="NCBI Taxonomy" id="429134"/>
    <lineage>
        <taxon>Bacteria</taxon>
        <taxon>Pseudomonadati</taxon>
        <taxon>Pseudomonadota</taxon>
        <taxon>Alphaproteobacteria</taxon>
        <taxon>Sphingomonadales</taxon>
        <taxon>Sphingomonadaceae</taxon>
        <taxon>Sphingomonas</taxon>
    </lineage>
</organism>
<evidence type="ECO:0000256" key="1">
    <source>
        <dbReference type="SAM" id="Phobius"/>
    </source>
</evidence>
<proteinExistence type="predicted"/>
<reference evidence="2 3" key="1">
    <citation type="submission" date="2019-01" db="EMBL/GenBank/DDBJ databases">
        <title>Sphingomonas mucosissima sp. nov. and Sphingomonas desiccabilis sp. nov., from biological soil crusts in the Colorado Plateau, USA.</title>
        <authorList>
            <person name="Zhu D."/>
        </authorList>
    </citation>
    <scope>NUCLEOTIDE SEQUENCE [LARGE SCALE GENOMIC DNA]</scope>
    <source>
        <strain evidence="2 3">CP1D</strain>
    </source>
</reference>
<accession>A0A4Q2IZP0</accession>
<dbReference type="AlphaFoldDB" id="A0A4Q2IZP0"/>
<dbReference type="EMBL" id="SDPT01000001">
    <property type="protein sequence ID" value="RXZ34850.1"/>
    <property type="molecule type" value="Genomic_DNA"/>
</dbReference>
<protein>
    <submittedName>
        <fullName evidence="2">Uncharacterized protein</fullName>
    </submittedName>
</protein>